<dbReference type="Pfam" id="PF01381">
    <property type="entry name" value="HTH_3"/>
    <property type="match status" value="1"/>
</dbReference>
<dbReference type="SUPFAM" id="SSF51306">
    <property type="entry name" value="LexA/Signal peptidase"/>
    <property type="match status" value="1"/>
</dbReference>
<name>A0A1M6LIT5_9FIRM</name>
<dbReference type="GO" id="GO:0003677">
    <property type="term" value="F:DNA binding"/>
    <property type="evidence" value="ECO:0007669"/>
    <property type="project" value="UniProtKB-KW"/>
</dbReference>
<dbReference type="InterPro" id="IPR015927">
    <property type="entry name" value="Peptidase_S24_S26A/B/C"/>
</dbReference>
<dbReference type="InterPro" id="IPR001387">
    <property type="entry name" value="Cro/C1-type_HTH"/>
</dbReference>
<dbReference type="SUPFAM" id="SSF47413">
    <property type="entry name" value="lambda repressor-like DNA-binding domains"/>
    <property type="match status" value="1"/>
</dbReference>
<dbReference type="RefSeq" id="WP_072906049.1">
    <property type="nucleotide sequence ID" value="NZ_FRAI01000005.1"/>
</dbReference>
<dbReference type="CDD" id="cd00093">
    <property type="entry name" value="HTH_XRE"/>
    <property type="match status" value="1"/>
</dbReference>
<dbReference type="SMART" id="SM00530">
    <property type="entry name" value="HTH_XRE"/>
    <property type="match status" value="1"/>
</dbReference>
<dbReference type="Gene3D" id="1.10.260.40">
    <property type="entry name" value="lambda repressor-like DNA-binding domains"/>
    <property type="match status" value="1"/>
</dbReference>
<dbReference type="PANTHER" id="PTHR46558:SF3">
    <property type="entry name" value="TRANSCRIPTIONAL REGULATOR"/>
    <property type="match status" value="1"/>
</dbReference>
<dbReference type="STRING" id="1120989.SAMN02745227_00526"/>
<gene>
    <name evidence="3" type="ORF">SAMN02745227_00526</name>
</gene>
<dbReference type="InterPro" id="IPR010982">
    <property type="entry name" value="Lambda_DNA-bd_dom_sf"/>
</dbReference>
<dbReference type="EMBL" id="FRAI01000005">
    <property type="protein sequence ID" value="SHJ71094.1"/>
    <property type="molecule type" value="Genomic_DNA"/>
</dbReference>
<dbReference type="Gene3D" id="2.10.109.10">
    <property type="entry name" value="Umud Fragment, subunit A"/>
    <property type="match status" value="1"/>
</dbReference>
<organism evidence="3 4">
    <name type="scientific">Anaerobranca californiensis DSM 14826</name>
    <dbReference type="NCBI Taxonomy" id="1120989"/>
    <lineage>
        <taxon>Bacteria</taxon>
        <taxon>Bacillati</taxon>
        <taxon>Bacillota</taxon>
        <taxon>Clostridia</taxon>
        <taxon>Eubacteriales</taxon>
        <taxon>Proteinivoracaceae</taxon>
        <taxon>Anaerobranca</taxon>
    </lineage>
</organism>
<dbReference type="PROSITE" id="PS50943">
    <property type="entry name" value="HTH_CROC1"/>
    <property type="match status" value="1"/>
</dbReference>
<dbReference type="PANTHER" id="PTHR46558">
    <property type="entry name" value="TRACRIPTIONAL REGULATORY PROTEIN-RELATED-RELATED"/>
    <property type="match status" value="1"/>
</dbReference>
<proteinExistence type="predicted"/>
<evidence type="ECO:0000313" key="4">
    <source>
        <dbReference type="Proteomes" id="UP000243547"/>
    </source>
</evidence>
<evidence type="ECO:0000259" key="2">
    <source>
        <dbReference type="PROSITE" id="PS50943"/>
    </source>
</evidence>
<protein>
    <submittedName>
        <fullName evidence="3">Helix-turn-helix domain-containing protein</fullName>
    </submittedName>
</protein>
<accession>A0A1M6LIT5</accession>
<dbReference type="InterPro" id="IPR036286">
    <property type="entry name" value="LexA/Signal_pep-like_sf"/>
</dbReference>
<reference evidence="4" key="1">
    <citation type="submission" date="2016-11" db="EMBL/GenBank/DDBJ databases">
        <authorList>
            <person name="Varghese N."/>
            <person name="Submissions S."/>
        </authorList>
    </citation>
    <scope>NUCLEOTIDE SEQUENCE [LARGE SCALE GENOMIC DNA]</scope>
    <source>
        <strain evidence="4">DSM 14826</strain>
    </source>
</reference>
<evidence type="ECO:0000313" key="3">
    <source>
        <dbReference type="EMBL" id="SHJ71094.1"/>
    </source>
</evidence>
<dbReference type="OrthoDB" id="14949at2"/>
<evidence type="ECO:0000256" key="1">
    <source>
        <dbReference type="ARBA" id="ARBA00023125"/>
    </source>
</evidence>
<dbReference type="Pfam" id="PF00717">
    <property type="entry name" value="Peptidase_S24"/>
    <property type="match status" value="1"/>
</dbReference>
<dbReference type="Proteomes" id="UP000243547">
    <property type="component" value="Unassembled WGS sequence"/>
</dbReference>
<keyword evidence="4" id="KW-1185">Reference proteome</keyword>
<feature type="domain" description="HTH cro/C1-type" evidence="2">
    <location>
        <begin position="8"/>
        <end position="62"/>
    </location>
</feature>
<sequence>MNTLGQKIKEARLNKKLTEKQLAKMCGVAESFIIEVEGGRKVVNEKVGENILKKLGVKLEEIIQENIEQKKATDKKLKQETVNQFTPITPQGQWADALANVIKKFPIYDMEKWEVVGYKDLPVIDKKIDGFRWDKLLFIQYKGKNLEDLRIKEKDVIMVYKQEEIQSNQVYLYKLNNKNVVGKLVKELNQIYLLDGKEKININQREITVIGKCVKVEYYL</sequence>
<keyword evidence="1" id="KW-0238">DNA-binding</keyword>
<dbReference type="AlphaFoldDB" id="A0A1M6LIT5"/>